<dbReference type="EMBL" id="JAZHPZ010000009">
    <property type="protein sequence ID" value="MEF2967613.1"/>
    <property type="molecule type" value="Genomic_DNA"/>
</dbReference>
<keyword evidence="1 3" id="KW-0732">Signal</keyword>
<dbReference type="RefSeq" id="WP_331847833.1">
    <property type="nucleotide sequence ID" value="NZ_JAZHPZ010000009.1"/>
</dbReference>
<dbReference type="Gene3D" id="3.40.190.10">
    <property type="entry name" value="Periplasmic binding protein-like II"/>
    <property type="match status" value="2"/>
</dbReference>
<feature type="domain" description="Ionotropic glutamate receptor C-terminal" evidence="5">
    <location>
        <begin position="65"/>
        <end position="288"/>
    </location>
</feature>
<feature type="region of interest" description="Disordered" evidence="2">
    <location>
        <begin position="32"/>
        <end position="56"/>
    </location>
</feature>
<evidence type="ECO:0000259" key="4">
    <source>
        <dbReference type="SMART" id="SM00062"/>
    </source>
</evidence>
<dbReference type="Pfam" id="PF00497">
    <property type="entry name" value="SBP_bac_3"/>
    <property type="match status" value="1"/>
</dbReference>
<dbReference type="PANTHER" id="PTHR35936">
    <property type="entry name" value="MEMBRANE-BOUND LYTIC MUREIN TRANSGLYCOSYLASE F"/>
    <property type="match status" value="1"/>
</dbReference>
<feature type="signal peptide" evidence="3">
    <location>
        <begin position="1"/>
        <end position="22"/>
    </location>
</feature>
<accession>A0ABU7VV36</accession>
<evidence type="ECO:0000256" key="2">
    <source>
        <dbReference type="SAM" id="MobiDB-lite"/>
    </source>
</evidence>
<dbReference type="InterPro" id="IPR001320">
    <property type="entry name" value="Iontro_rcpt_C"/>
</dbReference>
<protein>
    <submittedName>
        <fullName evidence="6">Transporter substrate-binding domain-containing protein</fullName>
    </submittedName>
</protein>
<dbReference type="SMART" id="SM00062">
    <property type="entry name" value="PBPb"/>
    <property type="match status" value="1"/>
</dbReference>
<reference evidence="6 7" key="1">
    <citation type="submission" date="2024-02" db="EMBL/GenBank/DDBJ databases">
        <title>A nitrogen-fixing paenibacillus bacterium.</title>
        <authorList>
            <person name="Zhang W.L."/>
            <person name="Chen S.F."/>
        </authorList>
    </citation>
    <scope>NUCLEOTIDE SEQUENCE [LARGE SCALE GENOMIC DNA]</scope>
    <source>
        <strain evidence="6 7">M1</strain>
    </source>
</reference>
<feature type="chain" id="PRO_5045922837" evidence="3">
    <location>
        <begin position="23"/>
        <end position="292"/>
    </location>
</feature>
<comment type="caution">
    <text evidence="6">The sequence shown here is derived from an EMBL/GenBank/DDBJ whole genome shotgun (WGS) entry which is preliminary data.</text>
</comment>
<evidence type="ECO:0000256" key="3">
    <source>
        <dbReference type="SAM" id="SignalP"/>
    </source>
</evidence>
<evidence type="ECO:0000259" key="5">
    <source>
        <dbReference type="SMART" id="SM00079"/>
    </source>
</evidence>
<dbReference type="Proteomes" id="UP001306950">
    <property type="component" value="Unassembled WGS sequence"/>
</dbReference>
<evidence type="ECO:0000256" key="1">
    <source>
        <dbReference type="ARBA" id="ARBA00022729"/>
    </source>
</evidence>
<gene>
    <name evidence="6" type="ORF">V3851_17430</name>
</gene>
<dbReference type="InterPro" id="IPR001638">
    <property type="entry name" value="Solute-binding_3/MltF_N"/>
</dbReference>
<sequence length="292" mass="31699">MQSKKKNFLLLTLFTALILVLAACGNAGNPGNTGNTVEPPSNNEAQNGTAPTGGNSLETIKSKGKITIGLMGTYAPYNFVNENNEVDGYDADISKEIAKRLGVEAEFVTGEFSGLIEGLQKGKYDALVSQVTITDERKQSIDFSEPYVKNDVSIIVKDNNDSIQSVEDFKGKKVGVALGTNDEAYLRDEVLPKVGEFEIVTYNDNLNALMDLNSGRIDATINNVFALKPLIESNNLKLKTVGDPLKSDYAGVAMPKGSAELQEAVNQALQEIKDDGTLKTLYNKWFDVDPNF</sequence>
<evidence type="ECO:0000313" key="7">
    <source>
        <dbReference type="Proteomes" id="UP001306950"/>
    </source>
</evidence>
<evidence type="ECO:0000313" key="6">
    <source>
        <dbReference type="EMBL" id="MEF2967613.1"/>
    </source>
</evidence>
<dbReference type="SMART" id="SM00079">
    <property type="entry name" value="PBPe"/>
    <property type="match status" value="1"/>
</dbReference>
<organism evidence="6 7">
    <name type="scientific">Paenibacillus haidiansis</name>
    <dbReference type="NCBI Taxonomy" id="1574488"/>
    <lineage>
        <taxon>Bacteria</taxon>
        <taxon>Bacillati</taxon>
        <taxon>Bacillota</taxon>
        <taxon>Bacilli</taxon>
        <taxon>Bacillales</taxon>
        <taxon>Paenibacillaceae</taxon>
        <taxon>Paenibacillus</taxon>
    </lineage>
</organism>
<name>A0ABU7VV36_9BACL</name>
<feature type="domain" description="Solute-binding protein family 3/N-terminal" evidence="4">
    <location>
        <begin position="65"/>
        <end position="289"/>
    </location>
</feature>
<feature type="compositionally biased region" description="Polar residues" evidence="2">
    <location>
        <begin position="36"/>
        <end position="56"/>
    </location>
</feature>
<dbReference type="PROSITE" id="PS51257">
    <property type="entry name" value="PROKAR_LIPOPROTEIN"/>
    <property type="match status" value="1"/>
</dbReference>
<keyword evidence="7" id="KW-1185">Reference proteome</keyword>
<proteinExistence type="predicted"/>
<dbReference type="SUPFAM" id="SSF53850">
    <property type="entry name" value="Periplasmic binding protein-like II"/>
    <property type="match status" value="1"/>
</dbReference>
<dbReference type="PANTHER" id="PTHR35936:SF19">
    <property type="entry name" value="AMINO-ACID-BINDING PROTEIN YXEM-RELATED"/>
    <property type="match status" value="1"/>
</dbReference>